<evidence type="ECO:0000256" key="5">
    <source>
        <dbReference type="HAMAP-Rule" id="MF_00216"/>
    </source>
</evidence>
<dbReference type="NCBIfam" id="NF003084">
    <property type="entry name" value="PRK04012.1-3"/>
    <property type="match status" value="1"/>
</dbReference>
<dbReference type="CDD" id="cd05793">
    <property type="entry name" value="S1_IF1A"/>
    <property type="match status" value="1"/>
</dbReference>
<comment type="similarity">
    <text evidence="1 5 6">Belongs to the eIF-1A family.</text>
</comment>
<evidence type="ECO:0000313" key="11">
    <source>
        <dbReference type="Proteomes" id="UP001320159"/>
    </source>
</evidence>
<comment type="function">
    <text evidence="4 5 7">Seems to be required for maximal rate of protein biosynthesis. Enhances ribosome dissociation into subunits and stabilizes the binding of the initiator Met-tRNA(I) to 40 S ribosomal subunits.</text>
</comment>
<dbReference type="Pfam" id="PF01176">
    <property type="entry name" value="eIF-1a"/>
    <property type="match status" value="1"/>
</dbReference>
<evidence type="ECO:0000256" key="3">
    <source>
        <dbReference type="ARBA" id="ARBA00022917"/>
    </source>
</evidence>
<dbReference type="EMBL" id="PGCK01000011">
    <property type="protein sequence ID" value="MCD1295873.1"/>
    <property type="molecule type" value="Genomic_DNA"/>
</dbReference>
<evidence type="ECO:0000313" key="10">
    <source>
        <dbReference type="EMBL" id="MCD1295873.1"/>
    </source>
</evidence>
<dbReference type="GO" id="GO:0003723">
    <property type="term" value="F:RNA binding"/>
    <property type="evidence" value="ECO:0007669"/>
    <property type="project" value="InterPro"/>
</dbReference>
<dbReference type="InterPro" id="IPR018104">
    <property type="entry name" value="TIF_eIF-1A_CS"/>
</dbReference>
<name>A0AAP2W6Z6_9EURY</name>
<dbReference type="GO" id="GO:0003743">
    <property type="term" value="F:translation initiation factor activity"/>
    <property type="evidence" value="ECO:0007669"/>
    <property type="project" value="UniProtKB-UniRule"/>
</dbReference>
<keyword evidence="3 5" id="KW-0648">Protein biosynthesis</keyword>
<feature type="region of interest" description="Disordered" evidence="8">
    <location>
        <begin position="1"/>
        <end position="21"/>
    </location>
</feature>
<evidence type="ECO:0000259" key="9">
    <source>
        <dbReference type="PROSITE" id="PS50832"/>
    </source>
</evidence>
<dbReference type="NCBIfam" id="NF003085">
    <property type="entry name" value="PRK04012.1-5"/>
    <property type="match status" value="1"/>
</dbReference>
<evidence type="ECO:0000256" key="7">
    <source>
        <dbReference type="RuleBase" id="RU004365"/>
    </source>
</evidence>
<dbReference type="Proteomes" id="UP001320159">
    <property type="component" value="Unassembled WGS sequence"/>
</dbReference>
<dbReference type="InterPro" id="IPR001253">
    <property type="entry name" value="TIF_eIF-1A"/>
</dbReference>
<keyword evidence="2 5" id="KW-0396">Initiation factor</keyword>
<evidence type="ECO:0000256" key="8">
    <source>
        <dbReference type="SAM" id="MobiDB-lite"/>
    </source>
</evidence>
<sequence>MYKPNNNRKGGKSTTGQDGEIVRVRTPNKKEREVLGTVTNMLGASRVTVRCLDGTTRMCRIQGKMKKRTWIREGDIVIIVPWEFQDEKADVVWRYTGPQANWLEKKGYLKTV</sequence>
<organism evidence="10 11">
    <name type="scientific">Methanooceanicella nereidis</name>
    <dbReference type="NCBI Taxonomy" id="2052831"/>
    <lineage>
        <taxon>Archaea</taxon>
        <taxon>Methanobacteriati</taxon>
        <taxon>Methanobacteriota</taxon>
        <taxon>Stenosarchaea group</taxon>
        <taxon>Methanomicrobia</taxon>
        <taxon>Methanocellales</taxon>
        <taxon>Methanocellaceae</taxon>
        <taxon>Methanooceanicella</taxon>
    </lineage>
</organism>
<dbReference type="SMART" id="SM00652">
    <property type="entry name" value="eIF1a"/>
    <property type="match status" value="1"/>
</dbReference>
<evidence type="ECO:0000256" key="2">
    <source>
        <dbReference type="ARBA" id="ARBA00022540"/>
    </source>
</evidence>
<feature type="domain" description="S1-like" evidence="9">
    <location>
        <begin position="22"/>
        <end position="96"/>
    </location>
</feature>
<dbReference type="InterPro" id="IPR006196">
    <property type="entry name" value="RNA-binding_domain_S1_IF1"/>
</dbReference>
<keyword evidence="11" id="KW-1185">Reference proteome</keyword>
<dbReference type="NCBIfam" id="TIGR00523">
    <property type="entry name" value="eIF-1A"/>
    <property type="match status" value="1"/>
</dbReference>
<dbReference type="RefSeq" id="WP_255668588.1">
    <property type="nucleotide sequence ID" value="NZ_PGCK01000011.1"/>
</dbReference>
<dbReference type="HAMAP" id="MF_00216">
    <property type="entry name" value="aIF_1A"/>
    <property type="match status" value="1"/>
</dbReference>
<evidence type="ECO:0000256" key="1">
    <source>
        <dbReference type="ARBA" id="ARBA00007392"/>
    </source>
</evidence>
<accession>A0AAP2W6Z6</accession>
<evidence type="ECO:0000256" key="6">
    <source>
        <dbReference type="RuleBase" id="RU004364"/>
    </source>
</evidence>
<dbReference type="PROSITE" id="PS01262">
    <property type="entry name" value="IF1A"/>
    <property type="match status" value="1"/>
</dbReference>
<dbReference type="Gene3D" id="2.40.50.140">
    <property type="entry name" value="Nucleic acid-binding proteins"/>
    <property type="match status" value="1"/>
</dbReference>
<comment type="caution">
    <text evidence="10">The sequence shown here is derived from an EMBL/GenBank/DDBJ whole genome shotgun (WGS) entry which is preliminary data.</text>
</comment>
<dbReference type="InterPro" id="IPR012340">
    <property type="entry name" value="NA-bd_OB-fold"/>
</dbReference>
<evidence type="ECO:0000256" key="4">
    <source>
        <dbReference type="ARBA" id="ARBA00025502"/>
    </source>
</evidence>
<protein>
    <recommendedName>
        <fullName evidence="5">Translation initiation factor 1A</fullName>
        <shortName evidence="5">aIF-1A</shortName>
    </recommendedName>
</protein>
<dbReference type="PROSITE" id="PS50832">
    <property type="entry name" value="S1_IF1_TYPE"/>
    <property type="match status" value="1"/>
</dbReference>
<dbReference type="AlphaFoldDB" id="A0AAP2W6Z6"/>
<gene>
    <name evidence="10" type="primary">eif1A</name>
    <name evidence="5" type="synonym">eif1a</name>
    <name evidence="10" type="ORF">CUJ83_12790</name>
</gene>
<dbReference type="PANTHER" id="PTHR21668">
    <property type="entry name" value="EIF-1A"/>
    <property type="match status" value="1"/>
</dbReference>
<proteinExistence type="inferred from homology"/>
<dbReference type="SUPFAM" id="SSF50249">
    <property type="entry name" value="Nucleic acid-binding proteins"/>
    <property type="match status" value="1"/>
</dbReference>
<reference evidence="10 11" key="1">
    <citation type="submission" date="2017-11" db="EMBL/GenBank/DDBJ databases">
        <title>Isolation and Characterization of Family Methanocellaceae Species from Potential Methane Hydrate Area Offshore Southwestern Taiwan.</title>
        <authorList>
            <person name="Zhang W.-L."/>
            <person name="Chen W.-C."/>
            <person name="Lai M.-C."/>
            <person name="Chen S.-C."/>
        </authorList>
    </citation>
    <scope>NUCLEOTIDE SEQUENCE [LARGE SCALE GENOMIC DNA]</scope>
    <source>
        <strain evidence="10 11">CWC-04</strain>
    </source>
</reference>
<feature type="compositionally biased region" description="Polar residues" evidence="8">
    <location>
        <begin position="1"/>
        <end position="17"/>
    </location>
</feature>